<evidence type="ECO:0000313" key="1">
    <source>
        <dbReference type="EMBL" id="CAK9170177.1"/>
    </source>
</evidence>
<reference evidence="1 2" key="1">
    <citation type="submission" date="2024-02" db="EMBL/GenBank/DDBJ databases">
        <authorList>
            <person name="Vignale AGUSTIN F."/>
            <person name="Sosa J E."/>
            <person name="Modenutti C."/>
        </authorList>
    </citation>
    <scope>NUCLEOTIDE SEQUENCE [LARGE SCALE GENOMIC DNA]</scope>
</reference>
<dbReference type="EMBL" id="CAUOFW020005447">
    <property type="protein sequence ID" value="CAK9170177.1"/>
    <property type="molecule type" value="Genomic_DNA"/>
</dbReference>
<evidence type="ECO:0000313" key="2">
    <source>
        <dbReference type="Proteomes" id="UP001642360"/>
    </source>
</evidence>
<dbReference type="Proteomes" id="UP001642360">
    <property type="component" value="Unassembled WGS sequence"/>
</dbReference>
<organism evidence="1 2">
    <name type="scientific">Ilex paraguariensis</name>
    <name type="common">yerba mate</name>
    <dbReference type="NCBI Taxonomy" id="185542"/>
    <lineage>
        <taxon>Eukaryota</taxon>
        <taxon>Viridiplantae</taxon>
        <taxon>Streptophyta</taxon>
        <taxon>Embryophyta</taxon>
        <taxon>Tracheophyta</taxon>
        <taxon>Spermatophyta</taxon>
        <taxon>Magnoliopsida</taxon>
        <taxon>eudicotyledons</taxon>
        <taxon>Gunneridae</taxon>
        <taxon>Pentapetalae</taxon>
        <taxon>asterids</taxon>
        <taxon>campanulids</taxon>
        <taxon>Aquifoliales</taxon>
        <taxon>Aquifoliaceae</taxon>
        <taxon>Ilex</taxon>
    </lineage>
</organism>
<dbReference type="AlphaFoldDB" id="A0ABC8TL39"/>
<gene>
    <name evidence="1" type="ORF">ILEXP_LOCUS39662</name>
</gene>
<sequence>MNPSEQLALTSALNEENPDVSCKGALGVYGVLPIADCVLQSLFEETLIFLHSYSSIGKWRELASYLGPGVQLT</sequence>
<accession>A0ABC8TL39</accession>
<comment type="caution">
    <text evidence="1">The sequence shown here is derived from an EMBL/GenBank/DDBJ whole genome shotgun (WGS) entry which is preliminary data.</text>
</comment>
<proteinExistence type="predicted"/>
<name>A0ABC8TL39_9AQUA</name>
<protein>
    <submittedName>
        <fullName evidence="1">Uncharacterized protein</fullName>
    </submittedName>
</protein>
<keyword evidence="2" id="KW-1185">Reference proteome</keyword>